<organism evidence="1">
    <name type="scientific">marine sediment metagenome</name>
    <dbReference type="NCBI Taxonomy" id="412755"/>
    <lineage>
        <taxon>unclassified sequences</taxon>
        <taxon>metagenomes</taxon>
        <taxon>ecological metagenomes</taxon>
    </lineage>
</organism>
<dbReference type="EMBL" id="BARV01009188">
    <property type="protein sequence ID" value="GAI13363.1"/>
    <property type="molecule type" value="Genomic_DNA"/>
</dbReference>
<dbReference type="AlphaFoldDB" id="X1L320"/>
<evidence type="ECO:0000313" key="1">
    <source>
        <dbReference type="EMBL" id="GAI13363.1"/>
    </source>
</evidence>
<comment type="caution">
    <text evidence="1">The sequence shown here is derived from an EMBL/GenBank/DDBJ whole genome shotgun (WGS) entry which is preliminary data.</text>
</comment>
<feature type="non-terminal residue" evidence="1">
    <location>
        <position position="55"/>
    </location>
</feature>
<proteinExistence type="predicted"/>
<protein>
    <submittedName>
        <fullName evidence="1">Uncharacterized protein</fullName>
    </submittedName>
</protein>
<reference evidence="1" key="1">
    <citation type="journal article" date="2014" name="Front. Microbiol.">
        <title>High frequency of phylogenetically diverse reductive dehalogenase-homologous genes in deep subseafloor sedimentary metagenomes.</title>
        <authorList>
            <person name="Kawai M."/>
            <person name="Futagami T."/>
            <person name="Toyoda A."/>
            <person name="Takaki Y."/>
            <person name="Nishi S."/>
            <person name="Hori S."/>
            <person name="Arai W."/>
            <person name="Tsubouchi T."/>
            <person name="Morono Y."/>
            <person name="Uchiyama I."/>
            <person name="Ito T."/>
            <person name="Fujiyama A."/>
            <person name="Inagaki F."/>
            <person name="Takami H."/>
        </authorList>
    </citation>
    <scope>NUCLEOTIDE SEQUENCE</scope>
    <source>
        <strain evidence="1">Expedition CK06-06</strain>
    </source>
</reference>
<gene>
    <name evidence="1" type="ORF">S06H3_18209</name>
</gene>
<name>X1L320_9ZZZZ</name>
<accession>X1L320</accession>
<sequence length="55" mass="6511">MPFSDKLTENPYTINPAGVYQDKTIYSIKVNFFYSDILQYLSINTDKLTYFLGYR</sequence>